<dbReference type="Proteomes" id="UP000008549">
    <property type="component" value="Unassembled WGS sequence"/>
</dbReference>
<dbReference type="GeneID" id="68917107"/>
<organism evidence="1 2">
    <name type="scientific">Caenorhabditis briggsae</name>
    <dbReference type="NCBI Taxonomy" id="6238"/>
    <lineage>
        <taxon>Eukaryota</taxon>
        <taxon>Metazoa</taxon>
        <taxon>Ecdysozoa</taxon>
        <taxon>Nematoda</taxon>
        <taxon>Chromadorea</taxon>
        <taxon>Rhabditida</taxon>
        <taxon>Rhabditina</taxon>
        <taxon>Rhabditomorpha</taxon>
        <taxon>Rhabditoidea</taxon>
        <taxon>Rhabditidae</taxon>
        <taxon>Peloderinae</taxon>
        <taxon>Caenorhabditis</taxon>
    </lineage>
</organism>
<dbReference type="CTD" id="68917107"/>
<keyword evidence="2" id="KW-1185">Reference proteome</keyword>
<accession>B6IFA8</accession>
<reference evidence="1 2" key="2">
    <citation type="journal article" date="2011" name="PLoS Genet.">
        <title>Caenorhabditis briggsae recombinant inbred line genotypes reveal inter-strain incompatibility and the evolution of recombination.</title>
        <authorList>
            <person name="Ross J.A."/>
            <person name="Koboldt D.C."/>
            <person name="Staisch J.E."/>
            <person name="Chamberlin H.M."/>
            <person name="Gupta B.P."/>
            <person name="Miller R.D."/>
            <person name="Baird S.E."/>
            <person name="Haag E.S."/>
        </authorList>
    </citation>
    <scope>NUCLEOTIDE SEQUENCE [LARGE SCALE GENOMIC DNA]</scope>
    <source>
        <strain evidence="1 2">AF16</strain>
    </source>
</reference>
<reference evidence="1 2" key="1">
    <citation type="journal article" date="2003" name="PLoS Biol.">
        <title>The genome sequence of Caenorhabditis briggsae: a platform for comparative genomics.</title>
        <authorList>
            <person name="Stein L.D."/>
            <person name="Bao Z."/>
            <person name="Blasiar D."/>
            <person name="Blumenthal T."/>
            <person name="Brent M.R."/>
            <person name="Chen N."/>
            <person name="Chinwalla A."/>
            <person name="Clarke L."/>
            <person name="Clee C."/>
            <person name="Coghlan A."/>
            <person name="Coulson A."/>
            <person name="D'Eustachio P."/>
            <person name="Fitch D.H."/>
            <person name="Fulton L.A."/>
            <person name="Fulton R.E."/>
            <person name="Griffiths-Jones S."/>
            <person name="Harris T.W."/>
            <person name="Hillier L.W."/>
            <person name="Kamath R."/>
            <person name="Kuwabara P.E."/>
            <person name="Mardis E.R."/>
            <person name="Marra M.A."/>
            <person name="Miner T.L."/>
            <person name="Minx P."/>
            <person name="Mullikin J.C."/>
            <person name="Plumb R.W."/>
            <person name="Rogers J."/>
            <person name="Schein J.E."/>
            <person name="Sohrmann M."/>
            <person name="Spieth J."/>
            <person name="Stajich J.E."/>
            <person name="Wei C."/>
            <person name="Willey D."/>
            <person name="Wilson R.K."/>
            <person name="Durbin R."/>
            <person name="Waterston R.H."/>
        </authorList>
    </citation>
    <scope>NUCLEOTIDE SEQUENCE [LARGE SCALE GENOMIC DNA]</scope>
    <source>
        <strain evidence="1 2">AF16</strain>
    </source>
</reference>
<dbReference type="KEGG" id="cbr:CBG_25623"/>
<dbReference type="EMBL" id="HE601438">
    <property type="protein sequence ID" value="CAR98588.1"/>
    <property type="molecule type" value="Genomic_DNA"/>
</dbReference>
<proteinExistence type="predicted"/>
<gene>
    <name evidence="1" type="ORF">CBG25623</name>
    <name evidence="1" type="ORF">CBG_25623</name>
</gene>
<name>B6IFA8_CAEBR</name>
<dbReference type="InParanoid" id="B6IFA8"/>
<evidence type="ECO:0000313" key="1">
    <source>
        <dbReference type="EMBL" id="CAR98588.1"/>
    </source>
</evidence>
<dbReference type="RefSeq" id="XP_045098159.1">
    <property type="nucleotide sequence ID" value="XM_045242476.1"/>
</dbReference>
<protein>
    <submittedName>
        <fullName evidence="1">Protein CBG25623</fullName>
    </submittedName>
</protein>
<sequence>MRITTSFNSN</sequence>
<evidence type="ECO:0000313" key="2">
    <source>
        <dbReference type="Proteomes" id="UP000008549"/>
    </source>
</evidence>